<name>A0AAW0MGF6_9GOBI</name>
<proteinExistence type="inferred from homology"/>
<feature type="region of interest" description="Disordered" evidence="11">
    <location>
        <begin position="12"/>
        <end position="119"/>
    </location>
</feature>
<comment type="similarity">
    <text evidence="9">Belongs to the sal C2H2-type zinc-finger protein family.</text>
</comment>
<accession>A0AAW0MGF6</accession>
<dbReference type="InterPro" id="IPR036236">
    <property type="entry name" value="Znf_C2H2_sf"/>
</dbReference>
<keyword evidence="3" id="KW-0677">Repeat</keyword>
<keyword evidence="4 10" id="KW-0863">Zinc-finger</keyword>
<feature type="compositionally biased region" description="Polar residues" evidence="11">
    <location>
        <begin position="84"/>
        <end position="103"/>
    </location>
</feature>
<keyword evidence="6" id="KW-0805">Transcription regulation</keyword>
<dbReference type="AlphaFoldDB" id="A0AAW0MGF6"/>
<dbReference type="FunFam" id="3.30.160.60:FF:000290">
    <property type="entry name" value="Zinc finger protein 697 isoform X1"/>
    <property type="match status" value="1"/>
</dbReference>
<dbReference type="Proteomes" id="UP001460270">
    <property type="component" value="Unassembled WGS sequence"/>
</dbReference>
<evidence type="ECO:0000256" key="7">
    <source>
        <dbReference type="ARBA" id="ARBA00023163"/>
    </source>
</evidence>
<evidence type="ECO:0000256" key="1">
    <source>
        <dbReference type="ARBA" id="ARBA00004123"/>
    </source>
</evidence>
<organism evidence="13 14">
    <name type="scientific">Mugilogobius chulae</name>
    <name type="common">yellowstripe goby</name>
    <dbReference type="NCBI Taxonomy" id="88201"/>
    <lineage>
        <taxon>Eukaryota</taxon>
        <taxon>Metazoa</taxon>
        <taxon>Chordata</taxon>
        <taxon>Craniata</taxon>
        <taxon>Vertebrata</taxon>
        <taxon>Euteleostomi</taxon>
        <taxon>Actinopterygii</taxon>
        <taxon>Neopterygii</taxon>
        <taxon>Teleostei</taxon>
        <taxon>Neoteleostei</taxon>
        <taxon>Acanthomorphata</taxon>
        <taxon>Gobiaria</taxon>
        <taxon>Gobiiformes</taxon>
        <taxon>Gobioidei</taxon>
        <taxon>Gobiidae</taxon>
        <taxon>Gobionellinae</taxon>
        <taxon>Mugilogobius</taxon>
    </lineage>
</organism>
<evidence type="ECO:0000256" key="3">
    <source>
        <dbReference type="ARBA" id="ARBA00022737"/>
    </source>
</evidence>
<feature type="domain" description="C2H2-type" evidence="12">
    <location>
        <begin position="120"/>
        <end position="148"/>
    </location>
</feature>
<evidence type="ECO:0000313" key="13">
    <source>
        <dbReference type="EMBL" id="KAK7879155.1"/>
    </source>
</evidence>
<protein>
    <recommendedName>
        <fullName evidence="12">C2H2-type domain-containing protein</fullName>
    </recommendedName>
</protein>
<evidence type="ECO:0000256" key="8">
    <source>
        <dbReference type="ARBA" id="ARBA00023242"/>
    </source>
</evidence>
<dbReference type="PANTHER" id="PTHR23233:SF88">
    <property type="entry name" value="ZINC FINGER PROTEIN 721 ISOFORM X5"/>
    <property type="match status" value="1"/>
</dbReference>
<keyword evidence="2" id="KW-0479">Metal-binding</keyword>
<dbReference type="Gene3D" id="3.30.160.60">
    <property type="entry name" value="Classic Zinc Finger"/>
    <property type="match status" value="2"/>
</dbReference>
<dbReference type="PROSITE" id="PS50157">
    <property type="entry name" value="ZINC_FINGER_C2H2_2"/>
    <property type="match status" value="2"/>
</dbReference>
<feature type="non-terminal residue" evidence="13">
    <location>
        <position position="1"/>
    </location>
</feature>
<evidence type="ECO:0000256" key="9">
    <source>
        <dbReference type="ARBA" id="ARBA00038474"/>
    </source>
</evidence>
<dbReference type="GO" id="GO:0000978">
    <property type="term" value="F:RNA polymerase II cis-regulatory region sequence-specific DNA binding"/>
    <property type="evidence" value="ECO:0007669"/>
    <property type="project" value="TreeGrafter"/>
</dbReference>
<feature type="compositionally biased region" description="Basic and acidic residues" evidence="11">
    <location>
        <begin position="105"/>
        <end position="119"/>
    </location>
</feature>
<sequence length="305" mass="33977">CVPECSAVCVKTEESSLLQQTELKQEETQGEDVSTEPHLHSETERDTEHSSDTDNDEDWRAPLSSSDDDDHDNNVQIRTRRTTAQKSGLSSKYKTAPETSATVNKGDKSGTAEGSEGKKNQCSVCNKIIKGTKHHLQIHMRIHTGEKPYSCSICQKKFAQKSHVTVHIRNHTRERSSTCNKTFTQIGNRKIHRRTNPGESLLSSPEAGLNHGLNHGLNQEIPETSQTEDEPEEQRDQHLQVCVPEPSAVCVKTKGAKGPEEKIHQCPVCNKSIKGIIYSVTKEFTLERDLTAVQPVTKHSNVLII</sequence>
<dbReference type="InterPro" id="IPR051565">
    <property type="entry name" value="Sal_C2H2-zinc-finger"/>
</dbReference>
<comment type="caution">
    <text evidence="13">The sequence shown here is derived from an EMBL/GenBank/DDBJ whole genome shotgun (WGS) entry which is preliminary data.</text>
</comment>
<dbReference type="GO" id="GO:0008270">
    <property type="term" value="F:zinc ion binding"/>
    <property type="evidence" value="ECO:0007669"/>
    <property type="project" value="UniProtKB-KW"/>
</dbReference>
<feature type="domain" description="C2H2-type" evidence="12">
    <location>
        <begin position="149"/>
        <end position="176"/>
    </location>
</feature>
<dbReference type="SUPFAM" id="SSF57667">
    <property type="entry name" value="beta-beta-alpha zinc fingers"/>
    <property type="match status" value="1"/>
</dbReference>
<evidence type="ECO:0000313" key="14">
    <source>
        <dbReference type="Proteomes" id="UP001460270"/>
    </source>
</evidence>
<dbReference type="InterPro" id="IPR013087">
    <property type="entry name" value="Znf_C2H2_type"/>
</dbReference>
<evidence type="ECO:0000256" key="4">
    <source>
        <dbReference type="ARBA" id="ARBA00022771"/>
    </source>
</evidence>
<comment type="subcellular location">
    <subcellularLocation>
        <location evidence="1">Nucleus</location>
    </subcellularLocation>
</comment>
<keyword evidence="5" id="KW-0862">Zinc</keyword>
<feature type="region of interest" description="Disordered" evidence="11">
    <location>
        <begin position="189"/>
        <end position="238"/>
    </location>
</feature>
<keyword evidence="14" id="KW-1185">Reference proteome</keyword>
<dbReference type="SMART" id="SM00355">
    <property type="entry name" value="ZnF_C2H2"/>
    <property type="match status" value="2"/>
</dbReference>
<keyword evidence="7" id="KW-0804">Transcription</keyword>
<evidence type="ECO:0000256" key="11">
    <source>
        <dbReference type="SAM" id="MobiDB-lite"/>
    </source>
</evidence>
<evidence type="ECO:0000256" key="10">
    <source>
        <dbReference type="PROSITE-ProRule" id="PRU00042"/>
    </source>
</evidence>
<gene>
    <name evidence="13" type="ORF">WMY93_034061</name>
</gene>
<dbReference type="PROSITE" id="PS00028">
    <property type="entry name" value="ZINC_FINGER_C2H2_1"/>
    <property type="match status" value="1"/>
</dbReference>
<evidence type="ECO:0000256" key="6">
    <source>
        <dbReference type="ARBA" id="ARBA00023015"/>
    </source>
</evidence>
<dbReference type="Pfam" id="PF00096">
    <property type="entry name" value="zf-C2H2"/>
    <property type="match status" value="1"/>
</dbReference>
<dbReference type="PANTHER" id="PTHR23233">
    <property type="entry name" value="SAL-LIKE PROTEIN"/>
    <property type="match status" value="1"/>
</dbReference>
<dbReference type="GO" id="GO:0000981">
    <property type="term" value="F:DNA-binding transcription factor activity, RNA polymerase II-specific"/>
    <property type="evidence" value="ECO:0007669"/>
    <property type="project" value="TreeGrafter"/>
</dbReference>
<feature type="compositionally biased region" description="Basic and acidic residues" evidence="11">
    <location>
        <begin position="35"/>
        <end position="52"/>
    </location>
</feature>
<evidence type="ECO:0000256" key="2">
    <source>
        <dbReference type="ARBA" id="ARBA00022723"/>
    </source>
</evidence>
<evidence type="ECO:0000259" key="12">
    <source>
        <dbReference type="PROSITE" id="PS50157"/>
    </source>
</evidence>
<evidence type="ECO:0000256" key="5">
    <source>
        <dbReference type="ARBA" id="ARBA00022833"/>
    </source>
</evidence>
<reference evidence="14" key="1">
    <citation type="submission" date="2024-04" db="EMBL/GenBank/DDBJ databases">
        <title>Salinicola lusitanus LLJ914,a marine bacterium isolated from the Okinawa Trough.</title>
        <authorList>
            <person name="Li J."/>
        </authorList>
    </citation>
    <scope>NUCLEOTIDE SEQUENCE [LARGE SCALE GENOMIC DNA]</scope>
</reference>
<dbReference type="EMBL" id="JBBPFD010000341">
    <property type="protein sequence ID" value="KAK7879155.1"/>
    <property type="molecule type" value="Genomic_DNA"/>
</dbReference>
<dbReference type="GO" id="GO:0005634">
    <property type="term" value="C:nucleus"/>
    <property type="evidence" value="ECO:0007669"/>
    <property type="project" value="UniProtKB-SubCell"/>
</dbReference>
<keyword evidence="8" id="KW-0539">Nucleus</keyword>